<keyword evidence="1" id="KW-1133">Transmembrane helix</keyword>
<feature type="transmembrane region" description="Helical" evidence="1">
    <location>
        <begin position="6"/>
        <end position="30"/>
    </location>
</feature>
<keyword evidence="1" id="KW-0812">Transmembrane</keyword>
<accession>A0A7X4WCF6</accession>
<evidence type="ECO:0000313" key="2">
    <source>
        <dbReference type="EMBL" id="NAW66149.1"/>
    </source>
</evidence>
<evidence type="ECO:0000313" key="3">
    <source>
        <dbReference type="Proteomes" id="UP000465712"/>
    </source>
</evidence>
<protein>
    <submittedName>
        <fullName evidence="2">Uncharacterized protein</fullName>
    </submittedName>
</protein>
<keyword evidence="1" id="KW-0472">Membrane</keyword>
<dbReference type="EMBL" id="WXWW01000196">
    <property type="protein sequence ID" value="NAW66149.1"/>
    <property type="molecule type" value="Genomic_DNA"/>
</dbReference>
<comment type="caution">
    <text evidence="2">The sequence shown here is derived from an EMBL/GenBank/DDBJ whole genome shotgun (WGS) entry which is preliminary data.</text>
</comment>
<evidence type="ECO:0000256" key="1">
    <source>
        <dbReference type="SAM" id="Phobius"/>
    </source>
</evidence>
<dbReference type="RefSeq" id="WP_161445464.1">
    <property type="nucleotide sequence ID" value="NZ_WXWW01000196.1"/>
</dbReference>
<proteinExistence type="predicted"/>
<organism evidence="2 3">
    <name type="scientific">Photobacterium halotolerans</name>
    <dbReference type="NCBI Taxonomy" id="265726"/>
    <lineage>
        <taxon>Bacteria</taxon>
        <taxon>Pseudomonadati</taxon>
        <taxon>Pseudomonadota</taxon>
        <taxon>Gammaproteobacteria</taxon>
        <taxon>Vibrionales</taxon>
        <taxon>Vibrionaceae</taxon>
        <taxon>Photobacterium</taxon>
    </lineage>
</organism>
<dbReference type="Proteomes" id="UP000465712">
    <property type="component" value="Unassembled WGS sequence"/>
</dbReference>
<gene>
    <name evidence="2" type="ORF">CAG72_13065</name>
</gene>
<name>A0A7X4WCF6_9GAMM</name>
<sequence>MDATTINVFFVIGSSLASGLCAGVGTAAVLRTDIKWLTDQTKSNTQELNAVSGRVSTIEGKLSNG</sequence>
<dbReference type="AlphaFoldDB" id="A0A7X4WCF6"/>
<reference evidence="2 3" key="1">
    <citation type="submission" date="2017-05" db="EMBL/GenBank/DDBJ databases">
        <title>High clonality and local adaptation shapes Vibrionaceae linages within an endangered oasis.</title>
        <authorList>
            <person name="Vazquez-Rosas-Landa M."/>
        </authorList>
    </citation>
    <scope>NUCLEOTIDE SEQUENCE [LARGE SCALE GENOMIC DNA]</scope>
    <source>
        <strain evidence="2 3">P46_P4S1P180</strain>
    </source>
</reference>